<comment type="caution">
    <text evidence="2">The sequence shown here is derived from an EMBL/GenBank/DDBJ whole genome shotgun (WGS) entry which is preliminary data.</text>
</comment>
<protein>
    <submittedName>
        <fullName evidence="2">Uncharacterized protein</fullName>
    </submittedName>
</protein>
<dbReference type="EMBL" id="JLXW01000011">
    <property type="protein sequence ID" value="KBZ59350.1"/>
    <property type="molecule type" value="Genomic_DNA"/>
</dbReference>
<dbReference type="RefSeq" id="WP_044487231.1">
    <property type="nucleotide sequence ID" value="NZ_KK328284.1"/>
</dbReference>
<sequence length="128" mass="12950">MIALEYHDNCCGLADPLTPLAAAALPDDVPESSAGERSRPQGAGGADAHTVFDGHRPDFWTVGRPGLRDIEVCIEGTRADGAISLGLVVNGLDCSGVPIDQALSLADARGDAGVCGVSCRGGGHLKAS</sequence>
<reference evidence="2 3" key="1">
    <citation type="submission" date="2014-04" db="EMBL/GenBank/DDBJ databases">
        <title>The Genome Sequence of Mycobacterium tuberculosis TKK-01-0051.</title>
        <authorList>
            <consortium name="The Broad Institute Genomics Platform"/>
            <consortium name="The Broad Institute Genome Sequencing Center for Infectious Disease"/>
            <person name="Earl A.M."/>
            <person name="Cohen K."/>
            <person name="Pym A."/>
            <person name="Bishai W."/>
            <person name="Maharaj K."/>
            <person name="Desjardins C."/>
            <person name="Abeel T."/>
            <person name="Young S."/>
            <person name="Zeng Q."/>
            <person name="Gargeya S."/>
            <person name="Abouelleil A."/>
            <person name="Alvarado L."/>
            <person name="Chapman S.B."/>
            <person name="Gainer-Dewar J."/>
            <person name="Goldberg J."/>
            <person name="Griggs A."/>
            <person name="Gujja S."/>
            <person name="Hansen M."/>
            <person name="Howarth C."/>
            <person name="Imamovic A."/>
            <person name="Larimer J."/>
            <person name="Murphy C."/>
            <person name="Naylor J."/>
            <person name="Pearson M."/>
            <person name="Poon T.W."/>
            <person name="Priest M."/>
            <person name="Roberts A."/>
            <person name="Saif S."/>
            <person name="Shea T."/>
            <person name="Sykes S."/>
            <person name="Wortman J."/>
            <person name="Nusbaum C."/>
            <person name="Birren B."/>
        </authorList>
    </citation>
    <scope>NUCLEOTIDE SEQUENCE [LARGE SCALE GENOMIC DNA]</scope>
    <source>
        <strain evidence="2 3">TKK-01-0051</strain>
    </source>
</reference>
<accession>A0A051TRA3</accession>
<keyword evidence="3" id="KW-1185">Reference proteome</keyword>
<dbReference type="AlphaFoldDB" id="A0A051TRA3"/>
<dbReference type="Proteomes" id="UP000025947">
    <property type="component" value="Unassembled WGS sequence"/>
</dbReference>
<proteinExistence type="predicted"/>
<evidence type="ECO:0000313" key="3">
    <source>
        <dbReference type="Proteomes" id="UP000025947"/>
    </source>
</evidence>
<evidence type="ECO:0000313" key="2">
    <source>
        <dbReference type="EMBL" id="KBZ59350.1"/>
    </source>
</evidence>
<name>A0A051TRA3_9MYCO</name>
<dbReference type="PATRIC" id="fig|1324261.3.peg.4955"/>
<gene>
    <name evidence="2" type="ORF">K875_04910</name>
</gene>
<feature type="region of interest" description="Disordered" evidence="1">
    <location>
        <begin position="26"/>
        <end position="51"/>
    </location>
</feature>
<dbReference type="HOGENOM" id="CLU_1979068_0_0_11"/>
<evidence type="ECO:0000256" key="1">
    <source>
        <dbReference type="SAM" id="MobiDB-lite"/>
    </source>
</evidence>
<organism evidence="2 3">
    <name type="scientific">Mycobacterium [tuberculosis] TKK-01-0051</name>
    <dbReference type="NCBI Taxonomy" id="1324261"/>
    <lineage>
        <taxon>Bacteria</taxon>
        <taxon>Bacillati</taxon>
        <taxon>Actinomycetota</taxon>
        <taxon>Actinomycetes</taxon>
        <taxon>Mycobacteriales</taxon>
        <taxon>Mycobacteriaceae</taxon>
        <taxon>Mycobacterium</taxon>
        <taxon>Mycobacterium avium complex (MAC)</taxon>
    </lineage>
</organism>